<dbReference type="GeneID" id="80349726"/>
<organism evidence="2 3">
    <name type="scientific">Nocardia wallacei</name>
    <dbReference type="NCBI Taxonomy" id="480035"/>
    <lineage>
        <taxon>Bacteria</taxon>
        <taxon>Bacillati</taxon>
        <taxon>Actinomycetota</taxon>
        <taxon>Actinomycetes</taxon>
        <taxon>Mycobacteriales</taxon>
        <taxon>Nocardiaceae</taxon>
        <taxon>Nocardia</taxon>
    </lineage>
</organism>
<dbReference type="RefSeq" id="WP_187684407.1">
    <property type="nucleotide sequence ID" value="NZ_AP023396.1"/>
</dbReference>
<name>A0A7G1KQF7_9NOCA</name>
<gene>
    <name evidence="2" type="ORF">NWFMUON74_52870</name>
</gene>
<evidence type="ECO:0000313" key="3">
    <source>
        <dbReference type="Proteomes" id="UP000516173"/>
    </source>
</evidence>
<protein>
    <submittedName>
        <fullName evidence="2">Uncharacterized protein</fullName>
    </submittedName>
</protein>
<feature type="compositionally biased region" description="Basic and acidic residues" evidence="1">
    <location>
        <begin position="89"/>
        <end position="99"/>
    </location>
</feature>
<feature type="region of interest" description="Disordered" evidence="1">
    <location>
        <begin position="69"/>
        <end position="99"/>
    </location>
</feature>
<sequence length="99" mass="11171">MDDLQRRILTTVQHARRGLDEADARLMERRAVDLRAEIDDADYGQADRLRLIACCSEAQATARWVLGRPSTTLPPMRGPSNRGSRYRRAGHDIGLRAGR</sequence>
<reference evidence="2 3" key="1">
    <citation type="submission" date="2020-08" db="EMBL/GenBank/DDBJ databases">
        <title>Genome Sequencing of Nocardia wallacei strain FMUON74 and assembly.</title>
        <authorList>
            <person name="Toyokawa M."/>
            <person name="Uesaka K."/>
        </authorList>
    </citation>
    <scope>NUCLEOTIDE SEQUENCE [LARGE SCALE GENOMIC DNA]</scope>
    <source>
        <strain evidence="2 3">FMUON74</strain>
    </source>
</reference>
<dbReference type="KEGG" id="nwl:NWFMUON74_52870"/>
<evidence type="ECO:0000313" key="2">
    <source>
        <dbReference type="EMBL" id="BCK57515.1"/>
    </source>
</evidence>
<evidence type="ECO:0000256" key="1">
    <source>
        <dbReference type="SAM" id="MobiDB-lite"/>
    </source>
</evidence>
<keyword evidence="3" id="KW-1185">Reference proteome</keyword>
<dbReference type="AlphaFoldDB" id="A0A7G1KQF7"/>
<accession>A0A7G1KQF7</accession>
<dbReference type="EMBL" id="AP023396">
    <property type="protein sequence ID" value="BCK57515.1"/>
    <property type="molecule type" value="Genomic_DNA"/>
</dbReference>
<dbReference type="Proteomes" id="UP000516173">
    <property type="component" value="Chromosome"/>
</dbReference>
<proteinExistence type="predicted"/>